<protein>
    <submittedName>
        <fullName evidence="3">Uncharacterized protein</fullName>
    </submittedName>
</protein>
<feature type="transmembrane region" description="Helical" evidence="2">
    <location>
        <begin position="28"/>
        <end position="48"/>
    </location>
</feature>
<dbReference type="RefSeq" id="WP_208019762.1">
    <property type="nucleotide sequence ID" value="NZ_PYAU01000001.1"/>
</dbReference>
<comment type="caution">
    <text evidence="3">The sequence shown here is derived from an EMBL/GenBank/DDBJ whole genome shotgun (WGS) entry which is preliminary data.</text>
</comment>
<keyword evidence="2" id="KW-0812">Transmembrane</keyword>
<proteinExistence type="predicted"/>
<evidence type="ECO:0000256" key="1">
    <source>
        <dbReference type="SAM" id="MobiDB-lite"/>
    </source>
</evidence>
<dbReference type="AlphaFoldDB" id="A0A2P8H0F6"/>
<organism evidence="3 4">
    <name type="scientific">Labedella gwakjiensis</name>
    <dbReference type="NCBI Taxonomy" id="390269"/>
    <lineage>
        <taxon>Bacteria</taxon>
        <taxon>Bacillati</taxon>
        <taxon>Actinomycetota</taxon>
        <taxon>Actinomycetes</taxon>
        <taxon>Micrococcales</taxon>
        <taxon>Microbacteriaceae</taxon>
        <taxon>Labedella</taxon>
    </lineage>
</organism>
<gene>
    <name evidence="3" type="ORF">CLV49_3324</name>
</gene>
<dbReference type="Proteomes" id="UP000241203">
    <property type="component" value="Unassembled WGS sequence"/>
</dbReference>
<name>A0A2P8H0F6_9MICO</name>
<reference evidence="3 4" key="1">
    <citation type="submission" date="2018-03" db="EMBL/GenBank/DDBJ databases">
        <title>Genomic Encyclopedia of Archaeal and Bacterial Type Strains, Phase II (KMG-II): from individual species to whole genera.</title>
        <authorList>
            <person name="Goeker M."/>
        </authorList>
    </citation>
    <scope>NUCLEOTIDE SEQUENCE [LARGE SCALE GENOMIC DNA]</scope>
    <source>
        <strain evidence="3 4">DSM 21548</strain>
    </source>
</reference>
<keyword evidence="2" id="KW-1133">Transmembrane helix</keyword>
<evidence type="ECO:0000313" key="3">
    <source>
        <dbReference type="EMBL" id="PSL39679.1"/>
    </source>
</evidence>
<accession>A0A2P8H0F6</accession>
<dbReference type="EMBL" id="PYAU01000001">
    <property type="protein sequence ID" value="PSL39679.1"/>
    <property type="molecule type" value="Genomic_DNA"/>
</dbReference>
<evidence type="ECO:0000313" key="4">
    <source>
        <dbReference type="Proteomes" id="UP000241203"/>
    </source>
</evidence>
<feature type="region of interest" description="Disordered" evidence="1">
    <location>
        <begin position="55"/>
        <end position="81"/>
    </location>
</feature>
<sequence length="81" mass="8439">MSMVAVSMMVNLVAEAEAHHNELPMPAVMFGVVAAVVFAILGFVMFTYRDVANRRPGANSSSATQHGGADAHGHDSTASGH</sequence>
<evidence type="ECO:0000256" key="2">
    <source>
        <dbReference type="SAM" id="Phobius"/>
    </source>
</evidence>
<keyword evidence="2" id="KW-0472">Membrane</keyword>